<dbReference type="SFLD" id="SFLDG01067">
    <property type="entry name" value="SPASM/twitch_domain_containing"/>
    <property type="match status" value="1"/>
</dbReference>
<evidence type="ECO:0000259" key="5">
    <source>
        <dbReference type="PROSITE" id="PS51918"/>
    </source>
</evidence>
<keyword evidence="7" id="KW-1185">Reference proteome</keyword>
<dbReference type="GO" id="GO:0046872">
    <property type="term" value="F:metal ion binding"/>
    <property type="evidence" value="ECO:0007669"/>
    <property type="project" value="UniProtKB-KW"/>
</dbReference>
<organism evidence="6 7">
    <name type="scientific">Aceticella autotrophica</name>
    <dbReference type="NCBI Taxonomy" id="2755338"/>
    <lineage>
        <taxon>Bacteria</taxon>
        <taxon>Bacillati</taxon>
        <taxon>Bacillota</taxon>
        <taxon>Clostridia</taxon>
        <taxon>Thermoanaerobacterales</taxon>
        <taxon>Thermoanaerobacteraceae</taxon>
        <taxon>Aceticella</taxon>
    </lineage>
</organism>
<evidence type="ECO:0000256" key="4">
    <source>
        <dbReference type="ARBA" id="ARBA00023014"/>
    </source>
</evidence>
<dbReference type="InterPro" id="IPR007197">
    <property type="entry name" value="rSAM"/>
</dbReference>
<dbReference type="Gene3D" id="3.20.20.70">
    <property type="entry name" value="Aldolase class I"/>
    <property type="match status" value="1"/>
</dbReference>
<evidence type="ECO:0000256" key="3">
    <source>
        <dbReference type="ARBA" id="ARBA00023004"/>
    </source>
</evidence>
<protein>
    <submittedName>
        <fullName evidence="6">Radical SAM protein</fullName>
    </submittedName>
</protein>
<accession>A0A975AU99</accession>
<proteinExistence type="predicted"/>
<dbReference type="SUPFAM" id="SSF102114">
    <property type="entry name" value="Radical SAM enzymes"/>
    <property type="match status" value="1"/>
</dbReference>
<gene>
    <name evidence="6" type="ORF">ACETAC_05675</name>
</gene>
<dbReference type="InterPro" id="IPR006638">
    <property type="entry name" value="Elp3/MiaA/NifB-like_rSAM"/>
</dbReference>
<dbReference type="GO" id="GO:0003824">
    <property type="term" value="F:catalytic activity"/>
    <property type="evidence" value="ECO:0007669"/>
    <property type="project" value="InterPro"/>
</dbReference>
<keyword evidence="3" id="KW-0408">Iron</keyword>
<dbReference type="InterPro" id="IPR050377">
    <property type="entry name" value="Radical_SAM_PqqE_MftC-like"/>
</dbReference>
<dbReference type="AlphaFoldDB" id="A0A975AU99"/>
<evidence type="ECO:0000256" key="2">
    <source>
        <dbReference type="ARBA" id="ARBA00022723"/>
    </source>
</evidence>
<sequence>MRKENILIDNIEILKGPHQLSFDITNKCNFRCLHCYNSSGENIVVDNELTDQEVINFIKEIAEMKLLNVCFCGGEPLIRRELIYECAKLLIEAKTSHVSLVTNGYLMTEDIAYQLKKNGIDRIQISIDGASPNTHDRLRNKNGAFNRAINAIKILKDTGISNVNVSFCPTAFNINEFDEVHNLLNKLDIQELRVQPLMLLGRANQHLNEIMPTQLQYRQLVKYIHDINLKGKKPIVEWGDPIDHLIRFRTIAMDCVNYVSIRANGDIVASPYLPLVVGNIRKHRFSEYWKAGLAKLWQKELPRKMAQNVLSIMDMNNVKEDVPTVWLENDIFVDFIDEMSKEREAYSLS</sequence>
<evidence type="ECO:0000313" key="7">
    <source>
        <dbReference type="Proteomes" id="UP000671913"/>
    </source>
</evidence>
<dbReference type="SMART" id="SM00729">
    <property type="entry name" value="Elp3"/>
    <property type="match status" value="1"/>
</dbReference>
<feature type="domain" description="Radical SAM core" evidence="5">
    <location>
        <begin position="14"/>
        <end position="230"/>
    </location>
</feature>
<dbReference type="SFLD" id="SFLDG01386">
    <property type="entry name" value="main_SPASM_domain-containing"/>
    <property type="match status" value="1"/>
</dbReference>
<keyword evidence="4" id="KW-0411">Iron-sulfur</keyword>
<keyword evidence="1" id="KW-0949">S-adenosyl-L-methionine</keyword>
<evidence type="ECO:0000256" key="1">
    <source>
        <dbReference type="ARBA" id="ARBA00022691"/>
    </source>
</evidence>
<reference evidence="6" key="1">
    <citation type="submission" date="2020-08" db="EMBL/GenBank/DDBJ databases">
        <title>Genomic insights into the carbon and energy metabolism of the first obligate autotrophic acetogenic bacterium Aceticella autotrophica gen. nov., sp. nov.</title>
        <authorList>
            <person name="Toshchakov S.V."/>
            <person name="Elcheninov A.G."/>
            <person name="Kublanov I.V."/>
            <person name="Frolov E.N."/>
            <person name="Lebedinsky A.V."/>
        </authorList>
    </citation>
    <scope>NUCLEOTIDE SEQUENCE</scope>
    <source>
        <strain evidence="6">3443-3Ac</strain>
    </source>
</reference>
<keyword evidence="2" id="KW-0479">Metal-binding</keyword>
<dbReference type="InterPro" id="IPR013785">
    <property type="entry name" value="Aldolase_TIM"/>
</dbReference>
<dbReference type="PANTHER" id="PTHR11228:SF7">
    <property type="entry name" value="PQQA PEPTIDE CYCLASE"/>
    <property type="match status" value="1"/>
</dbReference>
<dbReference type="SFLD" id="SFLDS00029">
    <property type="entry name" value="Radical_SAM"/>
    <property type="match status" value="1"/>
</dbReference>
<dbReference type="Proteomes" id="UP000671913">
    <property type="component" value="Chromosome"/>
</dbReference>
<dbReference type="RefSeq" id="WP_284679096.1">
    <property type="nucleotide sequence ID" value="NZ_CP060096.1"/>
</dbReference>
<dbReference type="KEGG" id="aaut:ACETAC_05675"/>
<evidence type="ECO:0000313" key="6">
    <source>
        <dbReference type="EMBL" id="QSZ26431.1"/>
    </source>
</evidence>
<dbReference type="CDD" id="cd01335">
    <property type="entry name" value="Radical_SAM"/>
    <property type="match status" value="1"/>
</dbReference>
<dbReference type="PROSITE" id="PS51918">
    <property type="entry name" value="RADICAL_SAM"/>
    <property type="match status" value="1"/>
</dbReference>
<name>A0A975AU99_9THEO</name>
<dbReference type="InterPro" id="IPR058240">
    <property type="entry name" value="rSAM_sf"/>
</dbReference>
<dbReference type="GO" id="GO:0051536">
    <property type="term" value="F:iron-sulfur cluster binding"/>
    <property type="evidence" value="ECO:0007669"/>
    <property type="project" value="UniProtKB-KW"/>
</dbReference>
<dbReference type="PANTHER" id="PTHR11228">
    <property type="entry name" value="RADICAL SAM DOMAIN PROTEIN"/>
    <property type="match status" value="1"/>
</dbReference>
<dbReference type="EMBL" id="CP060096">
    <property type="protein sequence ID" value="QSZ26431.1"/>
    <property type="molecule type" value="Genomic_DNA"/>
</dbReference>
<dbReference type="Pfam" id="PF04055">
    <property type="entry name" value="Radical_SAM"/>
    <property type="match status" value="1"/>
</dbReference>